<dbReference type="AlphaFoldDB" id="A0A3S5H7C5"/>
<dbReference type="SUPFAM" id="SSF52058">
    <property type="entry name" value="L domain-like"/>
    <property type="match status" value="1"/>
</dbReference>
<dbReference type="Proteomes" id="UP000008980">
    <property type="component" value="Chromosome 23"/>
</dbReference>
<dbReference type="EMBL" id="CP029522">
    <property type="protein sequence ID" value="AYU79071.1"/>
    <property type="molecule type" value="Genomic_DNA"/>
</dbReference>
<dbReference type="VEuPathDB" id="TriTrypDB:LdCL_230025900"/>
<reference evidence="13" key="7">
    <citation type="submission" date="2019-02" db="EMBL/GenBank/DDBJ databases">
        <title>FDA dAtabase for Regulatory Grade micrObial Sequences (FDA-ARGOS): Supporting development and validation of Infectious Disease Dx tests.</title>
        <authorList>
            <person name="Duncan R."/>
            <person name="Fisher C."/>
            <person name="Tallon L."/>
            <person name="Sadzewicz L."/>
            <person name="Sengamalay N."/>
            <person name="Ott S."/>
            <person name="Godinez A."/>
            <person name="Nagaraj S."/>
            <person name="Vavikolanu K."/>
            <person name="Vyas G."/>
            <person name="Nadendla S."/>
            <person name="Aluvathingal J."/>
            <person name="Sichtig H."/>
        </authorList>
    </citation>
    <scope>NUCLEOTIDE SEQUENCE [LARGE SCALE GENOMIC DNA]</scope>
    <source>
        <strain evidence="13">FDAARGOS_360</strain>
    </source>
</reference>
<feature type="compositionally biased region" description="Acidic residues" evidence="4">
    <location>
        <begin position="196"/>
        <end position="205"/>
    </location>
</feature>
<dbReference type="KEGG" id="ldo:LDBPK_231870"/>
<sequence length="220" mass="23819">MEILKKTAAFRVQKQVEGRPAEEVTQLSLSGVPALPELWSPYTHLTHLLLICMKPKLVSLDILGLNKLQALRLLDVSDNAVAVTSPPPAVPSLVRLLMPNNQVSSLEEVSRLAQSFPNLEVLDVVDNDVDTPAHFASVFGAFPKLVALNSRTRDGTEVVVEDSDETDSDEECEDSSDEESDDEVGQTGSSGSTGSETEEESEGDAEPTAKRTRTEDEKDG</sequence>
<dbReference type="PANTHER" id="PTHR11375">
    <property type="entry name" value="ACIDIC LEUCINE-RICH NUCLEAR PHOSPHOPROTEIN 32"/>
    <property type="match status" value="1"/>
</dbReference>
<accession>E9BGK1</accession>
<evidence type="ECO:0000256" key="1">
    <source>
        <dbReference type="ARBA" id="ARBA00022614"/>
    </source>
</evidence>
<gene>
    <name evidence="9" type="ORF">CGC20_17705</name>
    <name evidence="8" type="ORF">CGC21_16820</name>
    <name evidence="7" type="ORF">LDBPK_231870</name>
    <name evidence="5" type="ORF">LdCL_230025900</name>
    <name evidence="6" type="ORF">LDHU3_23.2460</name>
</gene>
<organism evidence="5 11">
    <name type="scientific">Leishmania donovani</name>
    <dbReference type="NCBI Taxonomy" id="5661"/>
    <lineage>
        <taxon>Eukaryota</taxon>
        <taxon>Discoba</taxon>
        <taxon>Euglenozoa</taxon>
        <taxon>Kinetoplastea</taxon>
        <taxon>Metakinetoplastina</taxon>
        <taxon>Trypanosomatida</taxon>
        <taxon>Trypanosomatidae</taxon>
        <taxon>Leishmaniinae</taxon>
        <taxon>Leishmania</taxon>
    </lineage>
</organism>
<dbReference type="EMBL" id="RHLC01000022">
    <property type="protein sequence ID" value="TPP50181.1"/>
    <property type="molecule type" value="Genomic_DNA"/>
</dbReference>
<evidence type="ECO:0000313" key="5">
    <source>
        <dbReference type="EMBL" id="AYU79071.1"/>
    </source>
</evidence>
<reference evidence="7 10" key="1">
    <citation type="journal article" date="2011" name="Genome Res.">
        <title>Whole genome sequencing of multiple Leishmania donovani clinical isolates provides insights into population structure and mechanisms of drug resistance.</title>
        <authorList>
            <person name="Downing T."/>
            <person name="Imamura H."/>
            <person name="Decuypere S."/>
            <person name="Clark T.G."/>
            <person name="Coombs G.H."/>
            <person name="Cotton J.A."/>
            <person name="Hilley J.D."/>
            <person name="de Doncker S."/>
            <person name="Maes I."/>
            <person name="Mottram J.C."/>
            <person name="Quail M.A."/>
            <person name="Rijal S."/>
            <person name="Sanders M."/>
            <person name="Schonian G."/>
            <person name="Stark O."/>
            <person name="Sundar S."/>
            <person name="Vanaerschot M."/>
            <person name="Hertz-Fowler C."/>
            <person name="Dujardin J.C."/>
            <person name="Berriman M."/>
        </authorList>
    </citation>
    <scope>NUCLEOTIDE SEQUENCE [LARGE SCALE GENOMIC DNA]</scope>
    <source>
        <strain evidence="7 10">BPK282A1</strain>
    </source>
</reference>
<dbReference type="GO" id="GO:0042393">
    <property type="term" value="F:histone binding"/>
    <property type="evidence" value="ECO:0007669"/>
    <property type="project" value="TreeGrafter"/>
</dbReference>
<evidence type="ECO:0000313" key="7">
    <source>
        <dbReference type="EMBL" id="CBZ34377.1"/>
    </source>
</evidence>
<dbReference type="InterPro" id="IPR045081">
    <property type="entry name" value="AN32"/>
</dbReference>
<evidence type="ECO:0000313" key="11">
    <source>
        <dbReference type="Proteomes" id="UP000274082"/>
    </source>
</evidence>
<evidence type="ECO:0000256" key="4">
    <source>
        <dbReference type="SAM" id="MobiDB-lite"/>
    </source>
</evidence>
<dbReference type="Gene3D" id="3.80.10.10">
    <property type="entry name" value="Ribonuclease Inhibitor"/>
    <property type="match status" value="1"/>
</dbReference>
<dbReference type="GeneID" id="13390517"/>
<evidence type="ECO:0000313" key="8">
    <source>
        <dbReference type="EMBL" id="TPP50181.1"/>
    </source>
</evidence>
<dbReference type="OrthoDB" id="266138at2759"/>
<keyword evidence="11" id="KW-1185">Reference proteome</keyword>
<evidence type="ECO:0000313" key="13">
    <source>
        <dbReference type="Proteomes" id="UP000318821"/>
    </source>
</evidence>
<reference evidence="6" key="8">
    <citation type="submission" date="2020-06" db="EMBL/GenBank/DDBJ databases">
        <authorList>
            <person name="Camacho E."/>
            <person name="Gonzalez-de la Fuente S."/>
            <person name="Rastrojo A."/>
            <person name="Peiro-Pastor R."/>
            <person name="Solana JC."/>
            <person name="Tabera L."/>
            <person name="Gamarro F."/>
            <person name="Carrasco-Ramiro F."/>
            <person name="Requena JM."/>
            <person name="Aguado B."/>
        </authorList>
    </citation>
    <scope>NUCLEOTIDE SEQUENCE</scope>
</reference>
<dbReference type="OMA" id="MPNNQVS"/>
<dbReference type="Proteomes" id="UP000601710">
    <property type="component" value="Chromosome 23"/>
</dbReference>
<evidence type="ECO:0000256" key="3">
    <source>
        <dbReference type="ARBA" id="ARBA00025777"/>
    </source>
</evidence>
<dbReference type="EMBL" id="FR799610">
    <property type="protein sequence ID" value="CBZ34377.1"/>
    <property type="molecule type" value="Genomic_DNA"/>
</dbReference>
<name>A0A3S5H7C5_LEIDO</name>
<keyword evidence="2" id="KW-0677">Repeat</keyword>
<proteinExistence type="inferred from homology"/>
<dbReference type="Proteomes" id="UP000318447">
    <property type="component" value="Unassembled WGS sequence"/>
</dbReference>
<dbReference type="GO" id="GO:0005634">
    <property type="term" value="C:nucleus"/>
    <property type="evidence" value="ECO:0007669"/>
    <property type="project" value="TreeGrafter"/>
</dbReference>
<comment type="similarity">
    <text evidence="3">Belongs to the ANP32 family.</text>
</comment>
<dbReference type="Proteomes" id="UP000318821">
    <property type="component" value="Unassembled WGS sequence"/>
</dbReference>
<evidence type="ECO:0000256" key="2">
    <source>
        <dbReference type="ARBA" id="ARBA00022737"/>
    </source>
</evidence>
<reference evidence="8" key="6">
    <citation type="submission" date="2019-02" db="EMBL/GenBank/DDBJ databases">
        <title>FDA dAtabase for Regulatory Grade micrObial Sequences (FDA-ARGOS): Supporting development and validation of Infectious Disease Dx tests.</title>
        <authorList>
            <person name="Duncan R."/>
            <person name="Fisher C."/>
            <person name="Tallon L.J."/>
            <person name="Sadzewicz L."/>
            <person name="Sengamalay N."/>
            <person name="Ott S."/>
            <person name="Godinez A."/>
            <person name="Nagaraj S."/>
            <person name="Nadendla S."/>
            <person name="Sichtig H."/>
        </authorList>
    </citation>
    <scope>NUCLEOTIDE SEQUENCE</scope>
    <source>
        <strain evidence="9">FDAARGOS_360</strain>
        <strain evidence="8">FDAARGOS_361</strain>
    </source>
</reference>
<feature type="compositionally biased region" description="Low complexity" evidence="4">
    <location>
        <begin position="185"/>
        <end position="195"/>
    </location>
</feature>
<reference evidence="5 11" key="4">
    <citation type="journal article" date="2018" name="Sci. Rep.">
        <title>A complete Leishmania donovani reference genome identifies novel genetic variations associated with virulence.</title>
        <authorList>
            <person name="Lypaczewski P."/>
            <person name="Hoshizaki J."/>
            <person name="Zhang W.-W."/>
            <person name="McCall L.-I."/>
            <person name="Torcivia-Rodriguez J."/>
            <person name="Simonyan V."/>
            <person name="Kaur A."/>
            <person name="Dewar K."/>
            <person name="Matlashewski G."/>
        </authorList>
    </citation>
    <scope>NUCLEOTIDE SEQUENCE [LARGE SCALE GENOMIC DNA]</scope>
    <source>
        <strain evidence="5 11">LdCL</strain>
    </source>
</reference>
<dbReference type="VEuPathDB" id="TriTrypDB:LDHU3_23.2460"/>
<dbReference type="Proteomes" id="UP000274082">
    <property type="component" value="Chromosome 23"/>
</dbReference>
<dbReference type="RefSeq" id="XP_003861079.1">
    <property type="nucleotide sequence ID" value="XM_003861031.1"/>
</dbReference>
<dbReference type="InterPro" id="IPR032675">
    <property type="entry name" value="LRR_dom_sf"/>
</dbReference>
<dbReference type="EMBL" id="LR812643">
    <property type="protein sequence ID" value="CAC5430320.1"/>
    <property type="molecule type" value="Genomic_DNA"/>
</dbReference>
<evidence type="ECO:0000313" key="9">
    <source>
        <dbReference type="EMBL" id="TPP51249.1"/>
    </source>
</evidence>
<dbReference type="EMBL" id="RHLD01000023">
    <property type="protein sequence ID" value="TPP51249.1"/>
    <property type="molecule type" value="Genomic_DNA"/>
</dbReference>
<reference evidence="7" key="2">
    <citation type="submission" date="2011-01" db="EMBL/GenBank/DDBJ databases">
        <authorList>
            <person name="Zhao B.P."/>
            <person name="Ren Z.A."/>
            <person name="Li C.D."/>
        </authorList>
    </citation>
    <scope>NUCLEOTIDE SEQUENCE</scope>
    <source>
        <strain evidence="7">BPK282A1</strain>
    </source>
</reference>
<reference evidence="12" key="5">
    <citation type="submission" date="2019-02" db="EMBL/GenBank/DDBJ databases">
        <title>FDA dAtabase for Regulatory Grade micrObial Sequences (FDA-ARGOS): Supporting development and validation of Infectious Disease Dx tests.</title>
        <authorList>
            <person name="Duncan R."/>
            <person name="Fisher C."/>
            <person name="Tallon L."/>
            <person name="Sadzewicz L."/>
            <person name="Sengamalay N."/>
            <person name="Ott S."/>
            <person name="Godinez A."/>
            <person name="Nagaraj S."/>
            <person name="Vavikolanu K."/>
            <person name="Nadendla S."/>
            <person name="Aluvathingal J."/>
            <person name="Sichtig H."/>
        </authorList>
    </citation>
    <scope>NUCLEOTIDE SEQUENCE [LARGE SCALE GENOMIC DNA]</scope>
    <source>
        <strain evidence="12">FDAARGOS_361</strain>
    </source>
</reference>
<accession>A0A3S5H7C5</accession>
<dbReference type="PANTHER" id="PTHR11375:SF0">
    <property type="entry name" value="ACIDIC LEUCINE-RICH NUCLEAR PHOSPHOPROTEIN 32 FAMILY MEMBER A"/>
    <property type="match status" value="1"/>
</dbReference>
<feature type="compositionally biased region" description="Basic and acidic residues" evidence="4">
    <location>
        <begin position="207"/>
        <end position="220"/>
    </location>
</feature>
<evidence type="ECO:0000313" key="6">
    <source>
        <dbReference type="EMBL" id="CAC5430320.1"/>
    </source>
</evidence>
<dbReference type="VEuPathDB" id="TriTrypDB:LdBPK_231870.1"/>
<feature type="compositionally biased region" description="Acidic residues" evidence="4">
    <location>
        <begin position="159"/>
        <end position="184"/>
    </location>
</feature>
<evidence type="ECO:0000313" key="10">
    <source>
        <dbReference type="Proteomes" id="UP000008980"/>
    </source>
</evidence>
<protein>
    <submittedName>
        <fullName evidence="6">Hypothetical_protein_conserved</fullName>
    </submittedName>
</protein>
<dbReference type="FunFam" id="3.80.10.10:FF:001209">
    <property type="entry name" value="Hypothetical_protein_-_conserved"/>
    <property type="match status" value="1"/>
</dbReference>
<feature type="region of interest" description="Disordered" evidence="4">
    <location>
        <begin position="153"/>
        <end position="220"/>
    </location>
</feature>
<evidence type="ECO:0000313" key="12">
    <source>
        <dbReference type="Proteomes" id="UP000318447"/>
    </source>
</evidence>
<reference evidence="10" key="3">
    <citation type="submission" date="2011-02" db="EMBL/GenBank/DDBJ databases">
        <title>Whole genome sequencing of Leishmania donovani clinical lines reveals dynamic variation related to drug resistance.</title>
        <authorList>
            <person name="Downing T."/>
            <person name="Imamura H."/>
            <person name="Sanders M."/>
            <person name="Decuypere S."/>
            <person name="Hertz-Fowler C."/>
            <person name="Clark T.G."/>
            <person name="Rijal S."/>
            <person name="Sundar S."/>
            <person name="Quail M.A."/>
            <person name="De Doncker S."/>
            <person name="Maes I."/>
            <person name="Vanaerschot M."/>
            <person name="Stark O."/>
            <person name="Schonian G."/>
            <person name="Dujardin J.C."/>
            <person name="Berriman M."/>
        </authorList>
    </citation>
    <scope>NUCLEOTIDE SEQUENCE [LARGE SCALE GENOMIC DNA]</scope>
    <source>
        <strain evidence="10">BPK282A1</strain>
    </source>
</reference>
<keyword evidence="1" id="KW-0433">Leucine-rich repeat</keyword>